<dbReference type="Pfam" id="PF03480">
    <property type="entry name" value="DctP"/>
    <property type="match status" value="1"/>
</dbReference>
<feature type="signal peptide" evidence="4">
    <location>
        <begin position="1"/>
        <end position="21"/>
    </location>
</feature>
<reference evidence="6" key="1">
    <citation type="journal article" date="2019" name="Int. J. Syst. Evol. Microbiol.">
        <title>The Global Catalogue of Microorganisms (GCM) 10K type strain sequencing project: providing services to taxonomists for standard genome sequencing and annotation.</title>
        <authorList>
            <consortium name="The Broad Institute Genomics Platform"/>
            <consortium name="The Broad Institute Genome Sequencing Center for Infectious Disease"/>
            <person name="Wu L."/>
            <person name="Ma J."/>
        </authorList>
    </citation>
    <scope>NUCLEOTIDE SEQUENCE [LARGE SCALE GENOMIC DNA]</scope>
    <source>
        <strain evidence="6">CCUG 59129</strain>
    </source>
</reference>
<gene>
    <name evidence="5" type="ORF">ACFQ2I_07660</name>
</gene>
<evidence type="ECO:0000313" key="6">
    <source>
        <dbReference type="Proteomes" id="UP001596989"/>
    </source>
</evidence>
<keyword evidence="2" id="KW-0813">Transport</keyword>
<evidence type="ECO:0000313" key="5">
    <source>
        <dbReference type="EMBL" id="MFD0959263.1"/>
    </source>
</evidence>
<dbReference type="PANTHER" id="PTHR33376">
    <property type="match status" value="1"/>
</dbReference>
<sequence>MKKLMAGIVACAMVFTLAACGSSNGNNSGGGSEAGAGNKADGDKKVYTIKLGHSDKSGDSSIIDWTARQFADLASQYSDGQLKVEIYPSNQLGDQLEQMRSVQNGTQEMVQGSVNNFGTFAPSVNYLTLPYIFKGSEQARDAIDKLWDKNNEFGVEQAGMRFLLWTDAGFRAITSDKNHPVRSLADLKGLKMKVPPNKIFESAFQAFGSETVVLPFSEAFTAMQQGLVHAQENAYTTARTEHYYEVHKYITDIEWMYTISAFAISETYFQTLPKELQDALVKAGKEASQLERDRFDQLMEDDIKFLEEKGMERLGKPEDIDQWIELGRSVWPQAYESIGGGSAAKGEEIVNEVLSIIE</sequence>
<feature type="chain" id="PRO_5046400587" evidence="4">
    <location>
        <begin position="22"/>
        <end position="358"/>
    </location>
</feature>
<dbReference type="SUPFAM" id="SSF53850">
    <property type="entry name" value="Periplasmic binding protein-like II"/>
    <property type="match status" value="1"/>
</dbReference>
<organism evidence="5 6">
    <name type="scientific">Paenibacillus chungangensis</name>
    <dbReference type="NCBI Taxonomy" id="696535"/>
    <lineage>
        <taxon>Bacteria</taxon>
        <taxon>Bacillati</taxon>
        <taxon>Bacillota</taxon>
        <taxon>Bacilli</taxon>
        <taxon>Bacillales</taxon>
        <taxon>Paenibacillaceae</taxon>
        <taxon>Paenibacillus</taxon>
    </lineage>
</organism>
<dbReference type="Gene3D" id="3.40.190.170">
    <property type="entry name" value="Bacterial extracellular solute-binding protein, family 7"/>
    <property type="match status" value="1"/>
</dbReference>
<evidence type="ECO:0000256" key="2">
    <source>
        <dbReference type="ARBA" id="ARBA00022448"/>
    </source>
</evidence>
<keyword evidence="6" id="KW-1185">Reference proteome</keyword>
<dbReference type="PROSITE" id="PS51257">
    <property type="entry name" value="PROKAR_LIPOPROTEIN"/>
    <property type="match status" value="1"/>
</dbReference>
<evidence type="ECO:0000256" key="1">
    <source>
        <dbReference type="ARBA" id="ARBA00009023"/>
    </source>
</evidence>
<dbReference type="NCBIfam" id="TIGR00787">
    <property type="entry name" value="dctP"/>
    <property type="match status" value="1"/>
</dbReference>
<accession>A0ABW3HP14</accession>
<dbReference type="EMBL" id="JBHTJZ010000008">
    <property type="protein sequence ID" value="MFD0959263.1"/>
    <property type="molecule type" value="Genomic_DNA"/>
</dbReference>
<proteinExistence type="inferred from homology"/>
<dbReference type="RefSeq" id="WP_377563335.1">
    <property type="nucleotide sequence ID" value="NZ_JBHTJZ010000008.1"/>
</dbReference>
<comment type="similarity">
    <text evidence="1">Belongs to the bacterial solute-binding protein 7 family.</text>
</comment>
<dbReference type="PANTHER" id="PTHR33376:SF7">
    <property type="entry name" value="C4-DICARBOXYLATE-BINDING PROTEIN DCTB"/>
    <property type="match status" value="1"/>
</dbReference>
<keyword evidence="3 4" id="KW-0732">Signal</keyword>
<name>A0ABW3HP14_9BACL</name>
<evidence type="ECO:0000256" key="3">
    <source>
        <dbReference type="ARBA" id="ARBA00022729"/>
    </source>
</evidence>
<dbReference type="InterPro" id="IPR018389">
    <property type="entry name" value="DctP_fam"/>
</dbReference>
<dbReference type="Proteomes" id="UP001596989">
    <property type="component" value="Unassembled WGS sequence"/>
</dbReference>
<dbReference type="InterPro" id="IPR004682">
    <property type="entry name" value="TRAP_DctP"/>
</dbReference>
<dbReference type="NCBIfam" id="NF037995">
    <property type="entry name" value="TRAP_S1"/>
    <property type="match status" value="1"/>
</dbReference>
<dbReference type="PIRSF" id="PIRSF006470">
    <property type="entry name" value="DctB"/>
    <property type="match status" value="1"/>
</dbReference>
<dbReference type="CDD" id="cd13603">
    <property type="entry name" value="PBP2_TRAP_Siap_TeaA_like"/>
    <property type="match status" value="1"/>
</dbReference>
<evidence type="ECO:0000256" key="4">
    <source>
        <dbReference type="SAM" id="SignalP"/>
    </source>
</evidence>
<comment type="caution">
    <text evidence="5">The sequence shown here is derived from an EMBL/GenBank/DDBJ whole genome shotgun (WGS) entry which is preliminary data.</text>
</comment>
<dbReference type="InterPro" id="IPR038404">
    <property type="entry name" value="TRAP_DctP_sf"/>
</dbReference>
<protein>
    <submittedName>
        <fullName evidence="5">TRAP transporter substrate-binding protein</fullName>
    </submittedName>
</protein>